<evidence type="ECO:0000313" key="4">
    <source>
        <dbReference type="EMBL" id="MBE5728329.1"/>
    </source>
</evidence>
<name>A0A8T3URC5_9ARCH</name>
<feature type="domain" description="OB" evidence="2">
    <location>
        <begin position="13"/>
        <end position="85"/>
    </location>
</feature>
<evidence type="ECO:0000313" key="3">
    <source>
        <dbReference type="EMBL" id="MBE5727823.1"/>
    </source>
</evidence>
<evidence type="ECO:0000313" key="5">
    <source>
        <dbReference type="Proteomes" id="UP000718571"/>
    </source>
</evidence>
<dbReference type="AlphaFoldDB" id="A0A8T3URC5"/>
<dbReference type="InterPro" id="IPR012340">
    <property type="entry name" value="NA-bd_OB-fold"/>
</dbReference>
<dbReference type="Proteomes" id="UP000763484">
    <property type="component" value="Unassembled WGS sequence"/>
</dbReference>
<protein>
    <submittedName>
        <fullName evidence="3">DNA-binding protein</fullName>
    </submittedName>
</protein>
<dbReference type="PANTHER" id="PTHR13356">
    <property type="entry name" value="OB FOLD NUCLEIC ACID BINDING PROTEIN-RELATED"/>
    <property type="match status" value="1"/>
</dbReference>
<dbReference type="EMBL" id="JADFAR010000005">
    <property type="protein sequence ID" value="MBE5728329.1"/>
    <property type="molecule type" value="Genomic_DNA"/>
</dbReference>
<dbReference type="Proteomes" id="UP000718571">
    <property type="component" value="Unassembled WGS sequence"/>
</dbReference>
<dbReference type="EMBL" id="JADFAQ010000005">
    <property type="protein sequence ID" value="MBE5727823.1"/>
    <property type="molecule type" value="Genomic_DNA"/>
</dbReference>
<proteinExistence type="predicted"/>
<evidence type="ECO:0000313" key="6">
    <source>
        <dbReference type="Proteomes" id="UP000763484"/>
    </source>
</evidence>
<keyword evidence="1 3" id="KW-0238">DNA-binding</keyword>
<accession>A0A8T3URC5</accession>
<dbReference type="GO" id="GO:0000724">
    <property type="term" value="P:double-strand break repair via homologous recombination"/>
    <property type="evidence" value="ECO:0007669"/>
    <property type="project" value="TreeGrafter"/>
</dbReference>
<dbReference type="PANTHER" id="PTHR13356:SF0">
    <property type="entry name" value="SOSS COMPLEX SUBUNIT B HOMOLOG"/>
    <property type="match status" value="1"/>
</dbReference>
<reference evidence="5 6" key="1">
    <citation type="submission" date="2020-09" db="EMBL/GenBank/DDBJ databases">
        <title>Genomic characterization of a novel Parvarchaeota family in acid mine drainage sediments.</title>
        <authorList>
            <person name="Luo Z.-H."/>
        </authorList>
    </citation>
    <scope>NUCLEOTIDE SEQUENCE [LARGE SCALE GENOMIC DNA]</scope>
    <source>
        <strain evidence="4">MAS1_bins.189</strain>
        <strain evidence="3">TL1-5_bins.178</strain>
    </source>
</reference>
<dbReference type="CDD" id="cd04491">
    <property type="entry name" value="SoSSB_OBF"/>
    <property type="match status" value="1"/>
</dbReference>
<evidence type="ECO:0000259" key="2">
    <source>
        <dbReference type="Pfam" id="PF01336"/>
    </source>
</evidence>
<evidence type="ECO:0000256" key="1">
    <source>
        <dbReference type="ARBA" id="ARBA00023125"/>
    </source>
</evidence>
<dbReference type="GO" id="GO:0010212">
    <property type="term" value="P:response to ionizing radiation"/>
    <property type="evidence" value="ECO:0007669"/>
    <property type="project" value="TreeGrafter"/>
</dbReference>
<gene>
    <name evidence="3" type="ORF">IHE50_00175</name>
    <name evidence="4" type="ORF">IHE51_00520</name>
</gene>
<organism evidence="3 6">
    <name type="scientific">Candidatus Acidifodinimicrobium mancum</name>
    <dbReference type="NCBI Taxonomy" id="2898728"/>
    <lineage>
        <taxon>Archaea</taxon>
        <taxon>Candidatus Parvarchaeota</taxon>
        <taxon>Candidatus Acidifodinimicrobiaceae</taxon>
        <taxon>Candidatus Acidifodinimicrobium</taxon>
    </lineage>
</organism>
<dbReference type="GO" id="GO:0003677">
    <property type="term" value="F:DNA binding"/>
    <property type="evidence" value="ECO:0007669"/>
    <property type="project" value="UniProtKB-KW"/>
</dbReference>
<dbReference type="InterPro" id="IPR051231">
    <property type="entry name" value="SOSS-B"/>
</dbReference>
<dbReference type="SUPFAM" id="SSF50249">
    <property type="entry name" value="Nucleic acid-binding proteins"/>
    <property type="match status" value="1"/>
</dbReference>
<sequence>MKINEVTNGMNEVSVSGEITEISQPKEITTRFGMNRVATAKLKDETGEIQLSLWGKQIDMVSVGDKVEIVNGYTKDFHGQIQLNVGKNGSLNKL</sequence>
<dbReference type="Pfam" id="PF01336">
    <property type="entry name" value="tRNA_anti-codon"/>
    <property type="match status" value="1"/>
</dbReference>
<dbReference type="InterPro" id="IPR004365">
    <property type="entry name" value="NA-bd_OB_tRNA"/>
</dbReference>
<dbReference type="Gene3D" id="2.40.50.140">
    <property type="entry name" value="Nucleic acid-binding proteins"/>
    <property type="match status" value="1"/>
</dbReference>
<comment type="caution">
    <text evidence="3">The sequence shown here is derived from an EMBL/GenBank/DDBJ whole genome shotgun (WGS) entry which is preliminary data.</text>
</comment>